<evidence type="ECO:0000313" key="2">
    <source>
        <dbReference type="EMBL" id="CAL4108548.1"/>
    </source>
</evidence>
<dbReference type="AlphaFoldDB" id="A0AAV2R2P8"/>
<dbReference type="Pfam" id="PF16566">
    <property type="entry name" value="CREPT"/>
    <property type="match status" value="1"/>
</dbReference>
<reference evidence="2 3" key="1">
    <citation type="submission" date="2024-05" db="EMBL/GenBank/DDBJ databases">
        <authorList>
            <person name="Wallberg A."/>
        </authorList>
    </citation>
    <scope>NUCLEOTIDE SEQUENCE [LARGE SCALE GENOMIC DNA]</scope>
</reference>
<dbReference type="InterPro" id="IPR032337">
    <property type="entry name" value="RPRD1A/B_C"/>
</dbReference>
<dbReference type="Proteomes" id="UP001497623">
    <property type="component" value="Unassembled WGS sequence"/>
</dbReference>
<dbReference type="Gene3D" id="6.10.250.2560">
    <property type="match status" value="1"/>
</dbReference>
<evidence type="ECO:0000259" key="1">
    <source>
        <dbReference type="Pfam" id="PF16566"/>
    </source>
</evidence>
<dbReference type="EMBL" id="CAXKWB010013792">
    <property type="protein sequence ID" value="CAL4108548.1"/>
    <property type="molecule type" value="Genomic_DNA"/>
</dbReference>
<feature type="non-terminal residue" evidence="2">
    <location>
        <position position="299"/>
    </location>
</feature>
<protein>
    <recommendedName>
        <fullName evidence="1">RPRD1A/B C-terminal domain-containing protein</fullName>
    </recommendedName>
</protein>
<feature type="domain" description="RPRD1A/B C-terminal" evidence="1">
    <location>
        <begin position="213"/>
        <end position="255"/>
    </location>
</feature>
<sequence>MSAQNIENLRRPKKNSHNLFLASHNLVILCRIWKKNNVRTHMTYWPQNAFKTLVKHWMLLDEIQSSKRKRFQFRKKIDHINRECNSTLRTMKIGVNGVQQKSKTCQKWSQKATPGLGRMTENQNTIDTNFQGPKWAQPIPVQKNYIRENKHKSQDLFGDDSPVVVKKRRASRDGSSPEIANDTFSAVDIASEIANFTVSPQGSPTPRDPPEPEELIQALQELENNAATVDATIREKIASLPLEVSDVSMLSKLQGNLLVLKHPLSSYIIGKLKIILRYIDMFCQNMENLNKKLILSKER</sequence>
<proteinExistence type="predicted"/>
<keyword evidence="3" id="KW-1185">Reference proteome</keyword>
<organism evidence="2 3">
    <name type="scientific">Meganyctiphanes norvegica</name>
    <name type="common">Northern krill</name>
    <name type="synonym">Thysanopoda norvegica</name>
    <dbReference type="NCBI Taxonomy" id="48144"/>
    <lineage>
        <taxon>Eukaryota</taxon>
        <taxon>Metazoa</taxon>
        <taxon>Ecdysozoa</taxon>
        <taxon>Arthropoda</taxon>
        <taxon>Crustacea</taxon>
        <taxon>Multicrustacea</taxon>
        <taxon>Malacostraca</taxon>
        <taxon>Eumalacostraca</taxon>
        <taxon>Eucarida</taxon>
        <taxon>Euphausiacea</taxon>
        <taxon>Euphausiidae</taxon>
        <taxon>Meganyctiphanes</taxon>
    </lineage>
</organism>
<evidence type="ECO:0000313" key="3">
    <source>
        <dbReference type="Proteomes" id="UP001497623"/>
    </source>
</evidence>
<name>A0AAV2R2P8_MEGNR</name>
<accession>A0AAV2R2P8</accession>
<comment type="caution">
    <text evidence="2">The sequence shown here is derived from an EMBL/GenBank/DDBJ whole genome shotgun (WGS) entry which is preliminary data.</text>
</comment>
<gene>
    <name evidence="2" type="ORF">MNOR_LOCUS18918</name>
</gene>